<accession>A0A0X3UVZ1</accession>
<evidence type="ECO:0000256" key="2">
    <source>
        <dbReference type="ARBA" id="ARBA00023315"/>
    </source>
</evidence>
<evidence type="ECO:0000313" key="4">
    <source>
        <dbReference type="EMBL" id="KUL36661.1"/>
    </source>
</evidence>
<protein>
    <submittedName>
        <fullName evidence="4">GCN5 family acetyltransferase</fullName>
    </submittedName>
</protein>
<organism evidence="4 5">
    <name type="scientific">Actinoplanes awajinensis subsp. mycoplanecinus</name>
    <dbReference type="NCBI Taxonomy" id="135947"/>
    <lineage>
        <taxon>Bacteria</taxon>
        <taxon>Bacillati</taxon>
        <taxon>Actinomycetota</taxon>
        <taxon>Actinomycetes</taxon>
        <taxon>Micromonosporales</taxon>
        <taxon>Micromonosporaceae</taxon>
        <taxon>Actinoplanes</taxon>
    </lineage>
</organism>
<dbReference type="RefSeq" id="WP_067688748.1">
    <property type="nucleotide sequence ID" value="NZ_LLZH01000085.1"/>
</dbReference>
<sequence length="167" mass="18371">MSVLLRPATEADPIGVGALHRRSRVDAYSGFLPPEELAARSAEAFGEWWSERFRWEQETHRMTIAEVDGRLAGFSYIGLSDTPGAAELYAIHVEPPLVGTGVGRALMIRALAELPDFGGDHAVLWVLTDNRIARTFYENGGWKPDGGTREEPVGGIPAPQLRYSHPF</sequence>
<dbReference type="Pfam" id="PF00583">
    <property type="entry name" value="Acetyltransf_1"/>
    <property type="match status" value="1"/>
</dbReference>
<feature type="domain" description="N-acetyltransferase" evidence="3">
    <location>
        <begin position="3"/>
        <end position="167"/>
    </location>
</feature>
<evidence type="ECO:0000256" key="1">
    <source>
        <dbReference type="ARBA" id="ARBA00022679"/>
    </source>
</evidence>
<dbReference type="EMBL" id="LLZH01000085">
    <property type="protein sequence ID" value="KUL36661.1"/>
    <property type="molecule type" value="Genomic_DNA"/>
</dbReference>
<dbReference type="CDD" id="cd04301">
    <property type="entry name" value="NAT_SF"/>
    <property type="match status" value="1"/>
</dbReference>
<keyword evidence="5" id="KW-1185">Reference proteome</keyword>
<dbReference type="InterPro" id="IPR000182">
    <property type="entry name" value="GNAT_dom"/>
</dbReference>
<keyword evidence="2" id="KW-0012">Acyltransferase</keyword>
<comment type="caution">
    <text evidence="4">The sequence shown here is derived from an EMBL/GenBank/DDBJ whole genome shotgun (WGS) entry which is preliminary data.</text>
</comment>
<dbReference type="OrthoDB" id="5243635at2"/>
<keyword evidence="1 4" id="KW-0808">Transferase</keyword>
<name>A0A0X3UVZ1_9ACTN</name>
<evidence type="ECO:0000259" key="3">
    <source>
        <dbReference type="PROSITE" id="PS51186"/>
    </source>
</evidence>
<dbReference type="InterPro" id="IPR016181">
    <property type="entry name" value="Acyl_CoA_acyltransferase"/>
</dbReference>
<dbReference type="InterPro" id="IPR050832">
    <property type="entry name" value="Bact_Acetyltransf"/>
</dbReference>
<dbReference type="PANTHER" id="PTHR43877">
    <property type="entry name" value="AMINOALKYLPHOSPHONATE N-ACETYLTRANSFERASE-RELATED-RELATED"/>
    <property type="match status" value="1"/>
</dbReference>
<evidence type="ECO:0000313" key="5">
    <source>
        <dbReference type="Proteomes" id="UP000053244"/>
    </source>
</evidence>
<dbReference type="Gene3D" id="3.40.630.30">
    <property type="match status" value="1"/>
</dbReference>
<dbReference type="SUPFAM" id="SSF55729">
    <property type="entry name" value="Acyl-CoA N-acyltransferases (Nat)"/>
    <property type="match status" value="1"/>
</dbReference>
<gene>
    <name evidence="4" type="ORF">ADL15_12540</name>
</gene>
<reference evidence="4 5" key="1">
    <citation type="submission" date="2015-10" db="EMBL/GenBank/DDBJ databases">
        <authorList>
            <person name="Gilbert D.G."/>
        </authorList>
    </citation>
    <scope>NUCLEOTIDE SEQUENCE [LARGE SCALE GENOMIC DNA]</scope>
    <source>
        <strain evidence="4 5">NRRL B-16712</strain>
    </source>
</reference>
<dbReference type="Proteomes" id="UP000053244">
    <property type="component" value="Unassembled WGS sequence"/>
</dbReference>
<dbReference type="AlphaFoldDB" id="A0A0X3UVZ1"/>
<dbReference type="GO" id="GO:0016747">
    <property type="term" value="F:acyltransferase activity, transferring groups other than amino-acyl groups"/>
    <property type="evidence" value="ECO:0007669"/>
    <property type="project" value="InterPro"/>
</dbReference>
<dbReference type="PROSITE" id="PS51186">
    <property type="entry name" value="GNAT"/>
    <property type="match status" value="1"/>
</dbReference>
<proteinExistence type="predicted"/>